<proteinExistence type="inferred from homology"/>
<feature type="transmembrane region" description="Helical" evidence="6">
    <location>
        <begin position="141"/>
        <end position="163"/>
    </location>
</feature>
<dbReference type="PANTHER" id="PTHR33048:SF155">
    <property type="entry name" value="INTEGRAL MEMBRANE PROTEIN"/>
    <property type="match status" value="1"/>
</dbReference>
<evidence type="ECO:0000256" key="2">
    <source>
        <dbReference type="ARBA" id="ARBA00022692"/>
    </source>
</evidence>
<dbReference type="InterPro" id="IPR052337">
    <property type="entry name" value="SAT4-like"/>
</dbReference>
<evidence type="ECO:0000256" key="3">
    <source>
        <dbReference type="ARBA" id="ARBA00022989"/>
    </source>
</evidence>
<dbReference type="Proteomes" id="UP001628179">
    <property type="component" value="Unassembled WGS sequence"/>
</dbReference>
<dbReference type="InterPro" id="IPR049326">
    <property type="entry name" value="Rhodopsin_dom_fungi"/>
</dbReference>
<evidence type="ECO:0000313" key="8">
    <source>
        <dbReference type="EMBL" id="GAB1314338.1"/>
    </source>
</evidence>
<organism evidence="8 9">
    <name type="scientific">Madurella fahalii</name>
    <dbReference type="NCBI Taxonomy" id="1157608"/>
    <lineage>
        <taxon>Eukaryota</taxon>
        <taxon>Fungi</taxon>
        <taxon>Dikarya</taxon>
        <taxon>Ascomycota</taxon>
        <taxon>Pezizomycotina</taxon>
        <taxon>Sordariomycetes</taxon>
        <taxon>Sordariomycetidae</taxon>
        <taxon>Sordariales</taxon>
        <taxon>Sordariales incertae sedis</taxon>
        <taxon>Madurella</taxon>
    </lineage>
</organism>
<feature type="domain" description="Rhodopsin" evidence="7">
    <location>
        <begin position="102"/>
        <end position="236"/>
    </location>
</feature>
<dbReference type="EMBL" id="BAAFSV010000002">
    <property type="protein sequence ID" value="GAB1314338.1"/>
    <property type="molecule type" value="Genomic_DNA"/>
</dbReference>
<feature type="transmembrane region" description="Helical" evidence="6">
    <location>
        <begin position="20"/>
        <end position="43"/>
    </location>
</feature>
<reference evidence="8 9" key="1">
    <citation type="submission" date="2024-09" db="EMBL/GenBank/DDBJ databases">
        <title>Itraconazole resistance in Madurella fahalii resulting from another homologue of gene encoding cytochrome P450 14-alpha sterol demethylase (CYP51).</title>
        <authorList>
            <person name="Yoshioka I."/>
            <person name="Fahal A.H."/>
            <person name="Kaneko S."/>
            <person name="Yaguchi T."/>
        </authorList>
    </citation>
    <scope>NUCLEOTIDE SEQUENCE [LARGE SCALE GENOMIC DNA]</scope>
    <source>
        <strain evidence="8 9">IFM 68171</strain>
    </source>
</reference>
<sequence length="336" mass="36519">MSGTEQFPPPVNPNDLGRGPMVMGITWTFTGLAVITTGLRLYVRKHVGPRLASDDWLMLFAASFQLVNQIFVSIAYHYGMGKHTQTCTYPTSLSICSSGSAMSAITCVCIFVQIDPVQGLWNPFLPNITSWSPHIVQDMMFLTQALYALADLAFVIIPIIIIWRLKMDMSRRLGLAVLMGMSLFTCAMSIMKGVSAISTTASSDPSYEATLSLLWATLEQAFVVLLGNVAPLRPLFGLSIPLIRTVTDLYASLLGRTSQTGSKASTIGSTTGYRNGAYHNIEINTHKLGKFHAVSHEVNGSVEAGSIRTPVGNGQVLRTNDFTVVYPGSDVSTDRR</sequence>
<keyword evidence="3 6" id="KW-1133">Transmembrane helix</keyword>
<keyword evidence="2 6" id="KW-0812">Transmembrane</keyword>
<dbReference type="PANTHER" id="PTHR33048">
    <property type="entry name" value="PTH11-LIKE INTEGRAL MEMBRANE PROTEIN (AFU_ORTHOLOGUE AFUA_5G11245)"/>
    <property type="match status" value="1"/>
</dbReference>
<evidence type="ECO:0000256" key="5">
    <source>
        <dbReference type="ARBA" id="ARBA00038359"/>
    </source>
</evidence>
<feature type="transmembrane region" description="Helical" evidence="6">
    <location>
        <begin position="175"/>
        <end position="197"/>
    </location>
</feature>
<evidence type="ECO:0000256" key="1">
    <source>
        <dbReference type="ARBA" id="ARBA00004141"/>
    </source>
</evidence>
<comment type="subcellular location">
    <subcellularLocation>
        <location evidence="1">Membrane</location>
        <topology evidence="1">Multi-pass membrane protein</topology>
    </subcellularLocation>
</comment>
<evidence type="ECO:0000256" key="4">
    <source>
        <dbReference type="ARBA" id="ARBA00023136"/>
    </source>
</evidence>
<gene>
    <name evidence="8" type="ORF">MFIFM68171_04548</name>
</gene>
<dbReference type="RefSeq" id="XP_070916069.1">
    <property type="nucleotide sequence ID" value="XM_071059968.1"/>
</dbReference>
<feature type="domain" description="Rhodopsin" evidence="7">
    <location>
        <begin position="39"/>
        <end position="89"/>
    </location>
</feature>
<evidence type="ECO:0000313" key="9">
    <source>
        <dbReference type="Proteomes" id="UP001628179"/>
    </source>
</evidence>
<feature type="transmembrane region" description="Helical" evidence="6">
    <location>
        <begin position="55"/>
        <end position="76"/>
    </location>
</feature>
<name>A0ABQ0G994_9PEZI</name>
<evidence type="ECO:0000256" key="6">
    <source>
        <dbReference type="SAM" id="Phobius"/>
    </source>
</evidence>
<accession>A0ABQ0G994</accession>
<evidence type="ECO:0000259" key="7">
    <source>
        <dbReference type="Pfam" id="PF20684"/>
    </source>
</evidence>
<comment type="caution">
    <text evidence="8">The sequence shown here is derived from an EMBL/GenBank/DDBJ whole genome shotgun (WGS) entry which is preliminary data.</text>
</comment>
<protein>
    <recommendedName>
        <fullName evidence="7">Rhodopsin domain-containing protein</fullName>
    </recommendedName>
</protein>
<dbReference type="GeneID" id="98175291"/>
<comment type="similarity">
    <text evidence="5">Belongs to the SAT4 family.</text>
</comment>
<keyword evidence="9" id="KW-1185">Reference proteome</keyword>
<keyword evidence="4 6" id="KW-0472">Membrane</keyword>
<dbReference type="Pfam" id="PF20684">
    <property type="entry name" value="Fung_rhodopsin"/>
    <property type="match status" value="2"/>
</dbReference>